<keyword evidence="5 8" id="KW-0689">Ribosomal protein</keyword>
<comment type="function">
    <text evidence="1">One of the primary rRNA binding proteins, it binds specifically to the 5'-end of 16S ribosomal RNA.</text>
</comment>
<dbReference type="GO" id="GO:0019843">
    <property type="term" value="F:rRNA binding"/>
    <property type="evidence" value="ECO:0007669"/>
    <property type="project" value="UniProtKB-KW"/>
</dbReference>
<dbReference type="EMBL" id="MG922855">
    <property type="protein sequence ID" value="AVZ00666.1"/>
    <property type="molecule type" value="Genomic_DNA"/>
</dbReference>
<dbReference type="SUPFAM" id="SSF50249">
    <property type="entry name" value="Nucleic acid-binding proteins"/>
    <property type="match status" value="1"/>
</dbReference>
<gene>
    <name evidence="9" type="primary">rps17</name>
</gene>
<evidence type="ECO:0000256" key="7">
    <source>
        <dbReference type="ARBA" id="ARBA00035251"/>
    </source>
</evidence>
<keyword evidence="6 8" id="KW-0687">Ribonucleoprotein</keyword>
<accession>A0A2R4QQ26</accession>
<dbReference type="InterPro" id="IPR019979">
    <property type="entry name" value="Ribosomal_uS17_CS"/>
</dbReference>
<organism evidence="9">
    <name type="scientific">Fucus spiralis</name>
    <dbReference type="NCBI Taxonomy" id="87149"/>
    <lineage>
        <taxon>Eukaryota</taxon>
        <taxon>Sar</taxon>
        <taxon>Stramenopiles</taxon>
        <taxon>Ochrophyta</taxon>
        <taxon>PX clade</taxon>
        <taxon>Phaeophyceae</taxon>
        <taxon>Fucales</taxon>
        <taxon>Fucaceae</taxon>
        <taxon>Fucus</taxon>
    </lineage>
</organism>
<proteinExistence type="inferred from homology"/>
<keyword evidence="3" id="KW-0699">rRNA-binding</keyword>
<keyword evidence="9" id="KW-0934">Plastid</keyword>
<dbReference type="InterPro" id="IPR019984">
    <property type="entry name" value="Ribosomal_uS17_bact/chlr"/>
</dbReference>
<evidence type="ECO:0000256" key="5">
    <source>
        <dbReference type="ARBA" id="ARBA00022980"/>
    </source>
</evidence>
<dbReference type="GO" id="GO:0006412">
    <property type="term" value="P:translation"/>
    <property type="evidence" value="ECO:0007669"/>
    <property type="project" value="InterPro"/>
</dbReference>
<dbReference type="PANTHER" id="PTHR10744:SF1">
    <property type="entry name" value="SMALL RIBOSOMAL SUBUNIT PROTEIN US17M"/>
    <property type="match status" value="1"/>
</dbReference>
<evidence type="ECO:0000256" key="1">
    <source>
        <dbReference type="ARBA" id="ARBA00002932"/>
    </source>
</evidence>
<evidence type="ECO:0000256" key="4">
    <source>
        <dbReference type="ARBA" id="ARBA00022884"/>
    </source>
</evidence>
<dbReference type="GO" id="GO:0005739">
    <property type="term" value="C:mitochondrion"/>
    <property type="evidence" value="ECO:0007669"/>
    <property type="project" value="TreeGrafter"/>
</dbReference>
<dbReference type="Pfam" id="PF00366">
    <property type="entry name" value="Ribosomal_S17"/>
    <property type="match status" value="1"/>
</dbReference>
<evidence type="ECO:0000256" key="8">
    <source>
        <dbReference type="RuleBase" id="RU003872"/>
    </source>
</evidence>
<dbReference type="PRINTS" id="PR00973">
    <property type="entry name" value="RIBOSOMALS17"/>
</dbReference>
<dbReference type="AlphaFoldDB" id="A0A2R4QQ26"/>
<evidence type="ECO:0000313" key="9">
    <source>
        <dbReference type="EMBL" id="AVZ00666.1"/>
    </source>
</evidence>
<keyword evidence="4" id="KW-0694">RNA-binding</keyword>
<evidence type="ECO:0000256" key="3">
    <source>
        <dbReference type="ARBA" id="ARBA00022730"/>
    </source>
</evidence>
<evidence type="ECO:0000256" key="6">
    <source>
        <dbReference type="ARBA" id="ARBA00023274"/>
    </source>
</evidence>
<dbReference type="HAMAP" id="MF_01345_B">
    <property type="entry name" value="Ribosomal_uS17_B"/>
    <property type="match status" value="1"/>
</dbReference>
<dbReference type="NCBIfam" id="TIGR03635">
    <property type="entry name" value="uS17_bact"/>
    <property type="match status" value="1"/>
</dbReference>
<name>A0A2R4QQ26_9PHAE</name>
<dbReference type="GO" id="GO:1990904">
    <property type="term" value="C:ribonucleoprotein complex"/>
    <property type="evidence" value="ECO:0007669"/>
    <property type="project" value="UniProtKB-KW"/>
</dbReference>
<dbReference type="PROSITE" id="PS00056">
    <property type="entry name" value="RIBOSOMAL_S17"/>
    <property type="match status" value="1"/>
</dbReference>
<dbReference type="NCBIfam" id="NF004123">
    <property type="entry name" value="PRK05610.1"/>
    <property type="match status" value="1"/>
</dbReference>
<reference evidence="9" key="1">
    <citation type="submission" date="2018-02" db="EMBL/GenBank/DDBJ databases">
        <title>The complete organellar genomes of Fucus spiralis (Fucaeae, Phaeophyceae) from California, USA.</title>
        <authorList>
            <person name="Hughey J.R."/>
        </authorList>
    </citation>
    <scope>NUCLEOTIDE SEQUENCE</scope>
</reference>
<dbReference type="GO" id="GO:0003735">
    <property type="term" value="F:structural constituent of ribosome"/>
    <property type="evidence" value="ECO:0007669"/>
    <property type="project" value="InterPro"/>
</dbReference>
<sequence length="84" mass="9884">MVKLQRLGIVISNKMQKSVVVAVEYRCKHQFYSKVVVRTKRYLAHDEENNCNIGDEVILEESRPLSKRKRWVVKKILNKSVIVN</sequence>
<dbReference type="GO" id="GO:0005840">
    <property type="term" value="C:ribosome"/>
    <property type="evidence" value="ECO:0007669"/>
    <property type="project" value="UniProtKB-KW"/>
</dbReference>
<dbReference type="CDD" id="cd00364">
    <property type="entry name" value="Ribosomal_uS17"/>
    <property type="match status" value="1"/>
</dbReference>
<evidence type="ECO:0000256" key="2">
    <source>
        <dbReference type="ARBA" id="ARBA00010254"/>
    </source>
</evidence>
<protein>
    <recommendedName>
        <fullName evidence="7">Small ribosomal subunit protein uS17c</fullName>
    </recommendedName>
</protein>
<dbReference type="PANTHER" id="PTHR10744">
    <property type="entry name" value="40S RIBOSOMAL PROTEIN S11 FAMILY MEMBER"/>
    <property type="match status" value="1"/>
</dbReference>
<comment type="similarity">
    <text evidence="2 8">Belongs to the universal ribosomal protein uS17 family.</text>
</comment>
<geneLocation type="plastid" evidence="9"/>
<dbReference type="Gene3D" id="2.40.50.140">
    <property type="entry name" value="Nucleic acid-binding proteins"/>
    <property type="match status" value="1"/>
</dbReference>
<dbReference type="InterPro" id="IPR000266">
    <property type="entry name" value="Ribosomal_uS17"/>
</dbReference>
<dbReference type="InterPro" id="IPR012340">
    <property type="entry name" value="NA-bd_OB-fold"/>
</dbReference>